<dbReference type="Proteomes" id="UP000717696">
    <property type="component" value="Unassembled WGS sequence"/>
</dbReference>
<dbReference type="InterPro" id="IPR027417">
    <property type="entry name" value="P-loop_NTPase"/>
</dbReference>
<feature type="repeat" description="ANK" evidence="2">
    <location>
        <begin position="1536"/>
        <end position="1568"/>
    </location>
</feature>
<dbReference type="Pfam" id="PF00023">
    <property type="entry name" value="Ank"/>
    <property type="match status" value="1"/>
</dbReference>
<name>A0A9P9ETR8_9HYPO</name>
<feature type="repeat" description="ANK" evidence="2">
    <location>
        <begin position="1569"/>
        <end position="1594"/>
    </location>
</feature>
<dbReference type="InterPro" id="IPR036770">
    <property type="entry name" value="Ankyrin_rpt-contain_sf"/>
</dbReference>
<evidence type="ECO:0000313" key="5">
    <source>
        <dbReference type="Proteomes" id="UP000717696"/>
    </source>
</evidence>
<feature type="repeat" description="ANK" evidence="2">
    <location>
        <begin position="1841"/>
        <end position="1873"/>
    </location>
</feature>
<reference evidence="4" key="1">
    <citation type="journal article" date="2021" name="Nat. Commun.">
        <title>Genetic determinants of endophytism in the Arabidopsis root mycobiome.</title>
        <authorList>
            <person name="Mesny F."/>
            <person name="Miyauchi S."/>
            <person name="Thiergart T."/>
            <person name="Pickel B."/>
            <person name="Atanasova L."/>
            <person name="Karlsson M."/>
            <person name="Huettel B."/>
            <person name="Barry K.W."/>
            <person name="Haridas S."/>
            <person name="Chen C."/>
            <person name="Bauer D."/>
            <person name="Andreopoulos W."/>
            <person name="Pangilinan J."/>
            <person name="LaButti K."/>
            <person name="Riley R."/>
            <person name="Lipzen A."/>
            <person name="Clum A."/>
            <person name="Drula E."/>
            <person name="Henrissat B."/>
            <person name="Kohler A."/>
            <person name="Grigoriev I.V."/>
            <person name="Martin F.M."/>
            <person name="Hacquard S."/>
        </authorList>
    </citation>
    <scope>NUCLEOTIDE SEQUENCE</scope>
    <source>
        <strain evidence="4">MPI-CAGE-AT-0021</strain>
    </source>
</reference>
<protein>
    <recommendedName>
        <fullName evidence="3">Nephrocystin 3-like N-terminal domain-containing protein</fullName>
    </recommendedName>
</protein>
<organism evidence="4 5">
    <name type="scientific">Dactylonectria estremocensis</name>
    <dbReference type="NCBI Taxonomy" id="1079267"/>
    <lineage>
        <taxon>Eukaryota</taxon>
        <taxon>Fungi</taxon>
        <taxon>Dikarya</taxon>
        <taxon>Ascomycota</taxon>
        <taxon>Pezizomycotina</taxon>
        <taxon>Sordariomycetes</taxon>
        <taxon>Hypocreomycetidae</taxon>
        <taxon>Hypocreales</taxon>
        <taxon>Nectriaceae</taxon>
        <taxon>Dactylonectria</taxon>
    </lineage>
</organism>
<dbReference type="PANTHER" id="PTHR10039:SF16">
    <property type="entry name" value="GPI INOSITOL-DEACYLASE"/>
    <property type="match status" value="1"/>
</dbReference>
<keyword evidence="1" id="KW-0677">Repeat</keyword>
<dbReference type="Pfam" id="PF24883">
    <property type="entry name" value="NPHP3_N"/>
    <property type="match status" value="1"/>
</dbReference>
<dbReference type="InterPro" id="IPR002110">
    <property type="entry name" value="Ankyrin_rpt"/>
</dbReference>
<keyword evidence="5" id="KW-1185">Reference proteome</keyword>
<dbReference type="Gene3D" id="3.40.50.300">
    <property type="entry name" value="P-loop containing nucleotide triphosphate hydrolases"/>
    <property type="match status" value="1"/>
</dbReference>
<dbReference type="EMBL" id="JAGMUU010000009">
    <property type="protein sequence ID" value="KAH7145454.1"/>
    <property type="molecule type" value="Genomic_DNA"/>
</dbReference>
<comment type="caution">
    <text evidence="4">The sequence shown here is derived from an EMBL/GenBank/DDBJ whole genome shotgun (WGS) entry which is preliminary data.</text>
</comment>
<gene>
    <name evidence="4" type="ORF">B0J13DRAFT_501157</name>
</gene>
<feature type="repeat" description="ANK" evidence="2">
    <location>
        <begin position="712"/>
        <end position="744"/>
    </location>
</feature>
<keyword evidence="2" id="KW-0040">ANK repeat</keyword>
<dbReference type="Pfam" id="PF12796">
    <property type="entry name" value="Ank_2"/>
    <property type="match status" value="2"/>
</dbReference>
<dbReference type="SUPFAM" id="SSF48371">
    <property type="entry name" value="ARM repeat"/>
    <property type="match status" value="1"/>
</dbReference>
<dbReference type="PROSITE" id="PS50297">
    <property type="entry name" value="ANK_REP_REGION"/>
    <property type="match status" value="4"/>
</dbReference>
<dbReference type="PROSITE" id="PS50088">
    <property type="entry name" value="ANK_REPEAT"/>
    <property type="match status" value="6"/>
</dbReference>
<dbReference type="SUPFAM" id="SSF48403">
    <property type="entry name" value="Ankyrin repeat"/>
    <property type="match status" value="5"/>
</dbReference>
<dbReference type="SUPFAM" id="SSF52540">
    <property type="entry name" value="P-loop containing nucleoside triphosphate hydrolases"/>
    <property type="match status" value="1"/>
</dbReference>
<evidence type="ECO:0000259" key="3">
    <source>
        <dbReference type="Pfam" id="PF24883"/>
    </source>
</evidence>
<dbReference type="PANTHER" id="PTHR10039">
    <property type="entry name" value="AMELOGENIN"/>
    <property type="match status" value="1"/>
</dbReference>
<feature type="repeat" description="ANK" evidence="2">
    <location>
        <begin position="965"/>
        <end position="997"/>
    </location>
</feature>
<feature type="domain" description="Nephrocystin 3-like N-terminal" evidence="3">
    <location>
        <begin position="217"/>
        <end position="384"/>
    </location>
</feature>
<evidence type="ECO:0000256" key="1">
    <source>
        <dbReference type="ARBA" id="ARBA00022737"/>
    </source>
</evidence>
<dbReference type="InterPro" id="IPR056884">
    <property type="entry name" value="NPHP3-like_N"/>
</dbReference>
<dbReference type="Gene3D" id="1.25.40.20">
    <property type="entry name" value="Ankyrin repeat-containing domain"/>
    <property type="match status" value="6"/>
</dbReference>
<feature type="repeat" description="ANK" evidence="2">
    <location>
        <begin position="998"/>
        <end position="1030"/>
    </location>
</feature>
<dbReference type="InterPro" id="IPR016024">
    <property type="entry name" value="ARM-type_fold"/>
</dbReference>
<proteinExistence type="predicted"/>
<evidence type="ECO:0000313" key="4">
    <source>
        <dbReference type="EMBL" id="KAH7145454.1"/>
    </source>
</evidence>
<sequence>MDPLSLAASITGLVSIADGIFRKTTKYVKSVRRSRQEVAELLGEVKTVSLLLHNLSIVAFELETDPAASEIDDQQSLNIKPHHLHGCQTLLTRLETGLTKASTGLESSSTLKRVNSSLRWPFSSTETKEMLQEMQRHNQTISLALEADSMSSLRKCLSRQEETKNRVKDLQITTKKLLDIETKIYLDEQRRRVLQLFSKSNPRSEFETAKRLRHPLTGLWFADSPEFDEWYNTPNAKIWLSGIPGAGKSIIAGTVINECLQRTKTNPRTAVAYFFCTYRDPKTHVSSTILSSLAAQLAQQSESAYQVLAEYYEELQPEQQLSAEPTVDELLEVICTMCTSYSQVYLIIDGIDECGNRVEASLRDLLSVAMTETHEIVNIAILSRDEAPIRHQLEEYFYCIEMEAHTEDIQLYVASELEARIASKRLRLRSLELKDHIMTRLISGAKGMFRWVACQLDHICELPTDRDRREALERLPPTLPSSYERILMRLEDSSDAVRDLVRKTLQLISVSRVKKLNFKEICEALSVSDVSDTLDDEDMVDRYEVLHWCGSLVRTSDKDEFIEFAHYTVQEYLEQACPAHAKLKAYAISDDKAYHLLGSLCLRYLTLTNFAEVPETYESHLSRVRRRNHLHPFYEYAASHWPYFIQHLSAQSHASPGLEELFRIDKTANFCSWTIQVIDYYFSQMSEASPASSHSEGGFNAAMKIIAAVLTPDFTPLHMAAVLGLPDLCTQLLEQGANLNMRSNFGTPLQCAIASFSIFSKVDCFDVFESVETGSLETEFIPAAARRSTVQLLMKAGADPGLNFSTPFRKSTAVSLPIVSCTRAPDFEIVVDLLMAGVTVEDDDLEHFDAFFQAPFRTPDHIRSNFDGGIVFSKLLGALGGSKMPTSAQSRLYTSTLRFMNRMRLETRGLSAEVLPAYNASGDEVREFVTSIIKKNDVPTLELFLKSSRSELVKVAGLDASDPDPGLNSLHIAIKAGSLDVLDLLLGFGCDPNSQAEDGRTPAQLCYRDEHQDALQILLRHGASTVIPDKKLKTIWHLSAEKKSIRILRVLTELDERDQGLQMVSLMQETPIGITLMEGYRESTLFLLKHCNSAECFKSPVSLFRAAAKLGSPEVIQKLIDVGIELDGIDDRTGNPLHFLRSNPNPECIRILAGLFSLHQRRQEDDKTPLELILSKGVSRENGLHKDACDALFADLSIYSHAREATTLWEFVCSNIMPSAVRCSNDLTWLTDLLFRLIQLGIIKLYEEETKSSAIIPFASWAFRDLEMGIPLITSGSFPFNYITQWEWISNIIQQLVQQTQFWEKAATDLSMVAFLSESIIHGDGTMITLLLESGVDVHTRVERLSPLELACFPAAKIDEVNFRHLLMKARTDLLFQGNEAFQGRGVVHFTAGSARVRGSEAQLKCLLQAGVDVNAQAVGGCDTPLLYHADCNSFNTVDILLKFGADPWLAGPDTFDAPLRAIMVGNLAMLDMTAAFEKEKSLSPLWNRTWKAFWHGKLFSGGNALHLAAAFGQTQCLEFYLNQGLLRNLDATDDDLETPMHYAARFGMGGTINFLHGLGANLNAMSRHGLTPLHLAAMMQQLDATQTLVRLDAKQIPCASGRVPLVYAYKAGNPGIIGALETSQSRAQNDSSMTNPKGLRMMADILAASIRRDDITACRSIISLGCPADIELNDPPGIYPLMVAISEQKSLEIVNLLLQNDALVSAVCPGEFSTALEAAAARPAFNTMLSSLTTQYFDEGGDFLVLPRNPLHVAVTHQNLAGLYILLDVLSQRYFGGKPAMEQRMSTAGIESSLITAIINQKDAINGNATLLHQASIGNNVRLAQGLIDKLASIEPLDNEGKTPLHFAALHGSTGVAKLLLDHGASPNMRDNHEMTPFMTACAGNTWEMVQLLSQIGGHGMIAGYCEHTPLTYMLSVHANSPQCNPDIRIFNLLVGEGAELHKANLGGQTAIHHLLCSPSQVHLRSLLNKDARLLVPQSEWPRSHFGCYSEPSKNLIAATRNFRVMSHYLDEKELRHTADLRTPGTHNLLCTAACWGVVEAIQHFLAIGAHLEHRCVEHGSLLAAAASHRKTKAVKWLIRQGVRLNFEGANGSAARGITVADCGWPIMHWLLATRYTEQPKIGYPAWKERDEQISNWAGVSTVRVPLRWEWRPRRGETMLEYAKRRQGIISKLRGTVLFA</sequence>
<dbReference type="SMART" id="SM00248">
    <property type="entry name" value="ANK"/>
    <property type="match status" value="21"/>
</dbReference>
<accession>A0A9P9ETR8</accession>
<evidence type="ECO:0000256" key="2">
    <source>
        <dbReference type="PROSITE-ProRule" id="PRU00023"/>
    </source>
</evidence>
<dbReference type="OrthoDB" id="194358at2759"/>